<protein>
    <submittedName>
        <fullName evidence="5">Glycoside hydrolase family 38 C-terminal domain-containing protein</fullName>
    </submittedName>
</protein>
<dbReference type="InterPro" id="IPR000602">
    <property type="entry name" value="Glyco_hydro_38_N"/>
</dbReference>
<evidence type="ECO:0000256" key="2">
    <source>
        <dbReference type="ARBA" id="ARBA00022833"/>
    </source>
</evidence>
<keyword evidence="5" id="KW-0378">Hydrolase</keyword>
<comment type="caution">
    <text evidence="5">The sequence shown here is derived from an EMBL/GenBank/DDBJ whole genome shotgun (WGS) entry which is preliminary data.</text>
</comment>
<proteinExistence type="predicted"/>
<keyword evidence="2" id="KW-0862">Zinc</keyword>
<dbReference type="InterPro" id="IPR011013">
    <property type="entry name" value="Gal_mutarotase_sf_dom"/>
</dbReference>
<evidence type="ECO:0000256" key="1">
    <source>
        <dbReference type="ARBA" id="ARBA00001947"/>
    </source>
</evidence>
<feature type="domain" description="Glycoside hydrolase family 38 N-terminal" evidence="3">
    <location>
        <begin position="129"/>
        <end position="424"/>
    </location>
</feature>
<dbReference type="SUPFAM" id="SSF88713">
    <property type="entry name" value="Glycoside hydrolase/deacetylase"/>
    <property type="match status" value="1"/>
</dbReference>
<evidence type="ECO:0000259" key="4">
    <source>
        <dbReference type="Pfam" id="PF07748"/>
    </source>
</evidence>
<dbReference type="EMBL" id="JBHUEE010000007">
    <property type="protein sequence ID" value="MFD1718948.1"/>
    <property type="molecule type" value="Genomic_DNA"/>
</dbReference>
<dbReference type="Pfam" id="PF07748">
    <property type="entry name" value="Glyco_hydro_38C"/>
    <property type="match status" value="1"/>
</dbReference>
<dbReference type="CDD" id="cd10791">
    <property type="entry name" value="GH38N_AMII_like_1"/>
    <property type="match status" value="1"/>
</dbReference>
<name>A0ABW4L7Y5_9MICO</name>
<sequence>MTTALVKDHRWSLERARSELVHRAIAAESVIGGCGVQIVPEPLLRRSDDGRLLQAVRLVVDGPVRAEEILVRASGGSANHVQTMPGPSGSVRMLLPAVDTPASITVELPWLSTQRSLIFEQLPVRQWSIHLVQHSHYDIGYTDPQGRVLREQLAFLDSCLDYARATDGRSEAARFRWAVEALHPVGQWIASRPRAQVEEFFDRVRAGQIELTALPYNLHIDTCSTDELHELLQLSREVRQRSGVEMPVAMQTDVPGQPVGLPTALAQQGVRYLSVAHNWAGRSVPHMIGGQHLPRLFRWRAPSGESVLVWMTDTPHGLAYMEGASVGFSTSYAVVDELFPAYLTSLATHSHPYAPGAFGWHGPAVTDREPYPWDVLHLRVAGRYSDNAPPSLIHSDIVERWNETWEFPKLRLSTNADFFADAEQRVGNAIPTVTGDWGDWWVEGVGSAARPQAMVRQAQARVTDSETVSALGSVLGAHEVPGERERSRRTYAAISLFNEHTWGASNPWAINDDGESSGEEQWHWKYARALEARDTAERFLDDAVVHLGAGVQEAPDADITYLAVNTTGFSRSSVVSLFVRESRAPLNEPLVVRDARNGEVLPSIEIPQTNPNRRTGGRFLRVYVRHIPAAGSVQLTVARGPASDVPTPAVDATGVTVLENEHLRVEVDLHTSCIASILDKATGRELVDPDAVVGMNGYIYDTYTTAGGYNHQSNKMTVSAELELLGSRSLGKPAVLVDRSSNPLSEELTYEFAADGADWVRVRLCLSRHSGVLEIENRISKPATMTKESAFFAFPFAMAQPRTRFEITGGLTGPDLPEVPGAPRHMRAVREWVTFEEDDLAIAWATADAPLVHPEVVALPYAPFPESMSPRQPGTVYSWVHNNVWDTNFPVQQAFETSFRYAIGVRRAGERISSPGLAIRTAAELSHPVIGVLATGGRETVRPDSEWSLLTVEDDRVRLVAVEAVGPGSHLIKLQSFAEESIRARLRPGVAVSHATLATFLGDRLEPLVVSDTAIDVPVPALGAVGVVVDAA</sequence>
<evidence type="ECO:0000313" key="5">
    <source>
        <dbReference type="EMBL" id="MFD1718948.1"/>
    </source>
</evidence>
<evidence type="ECO:0000259" key="3">
    <source>
        <dbReference type="Pfam" id="PF01074"/>
    </source>
</evidence>
<dbReference type="PANTHER" id="PTHR11607:SF3">
    <property type="entry name" value="LYSOSOMAL ALPHA-MANNOSIDASE"/>
    <property type="match status" value="1"/>
</dbReference>
<feature type="domain" description="Glycosyl hydrolase family 38 C-terminal" evidence="4">
    <location>
        <begin position="658"/>
        <end position="811"/>
    </location>
</feature>
<gene>
    <name evidence="5" type="ORF">ACFSE6_13965</name>
</gene>
<dbReference type="Proteomes" id="UP001597277">
    <property type="component" value="Unassembled WGS sequence"/>
</dbReference>
<dbReference type="SUPFAM" id="SSF74650">
    <property type="entry name" value="Galactose mutarotase-like"/>
    <property type="match status" value="1"/>
</dbReference>
<dbReference type="Gene3D" id="3.20.110.10">
    <property type="entry name" value="Glycoside hydrolase 38, N terminal domain"/>
    <property type="match status" value="1"/>
</dbReference>
<dbReference type="GO" id="GO:0016787">
    <property type="term" value="F:hydrolase activity"/>
    <property type="evidence" value="ECO:0007669"/>
    <property type="project" value="UniProtKB-KW"/>
</dbReference>
<dbReference type="InterPro" id="IPR011330">
    <property type="entry name" value="Glyco_hydro/deAcase_b/a-brl"/>
</dbReference>
<accession>A0ABW4L7Y5</accession>
<dbReference type="InterPro" id="IPR027291">
    <property type="entry name" value="Glyco_hydro_38_N_sf"/>
</dbReference>
<dbReference type="Pfam" id="PF01074">
    <property type="entry name" value="Glyco_hydro_38N"/>
    <property type="match status" value="1"/>
</dbReference>
<reference evidence="6" key="1">
    <citation type="journal article" date="2019" name="Int. J. Syst. Evol. Microbiol.">
        <title>The Global Catalogue of Microorganisms (GCM) 10K type strain sequencing project: providing services to taxonomists for standard genome sequencing and annotation.</title>
        <authorList>
            <consortium name="The Broad Institute Genomics Platform"/>
            <consortium name="The Broad Institute Genome Sequencing Center for Infectious Disease"/>
            <person name="Wu L."/>
            <person name="Ma J."/>
        </authorList>
    </citation>
    <scope>NUCLEOTIDE SEQUENCE [LARGE SCALE GENOMIC DNA]</scope>
    <source>
        <strain evidence="6">JCM 17130</strain>
    </source>
</reference>
<comment type="cofactor">
    <cofactor evidence="1">
        <name>Zn(2+)</name>
        <dbReference type="ChEBI" id="CHEBI:29105"/>
    </cofactor>
</comment>
<dbReference type="PANTHER" id="PTHR11607">
    <property type="entry name" value="ALPHA-MANNOSIDASE"/>
    <property type="match status" value="1"/>
</dbReference>
<dbReference type="RefSeq" id="WP_388008251.1">
    <property type="nucleotide sequence ID" value="NZ_JBHUEE010000007.1"/>
</dbReference>
<dbReference type="InterPro" id="IPR050843">
    <property type="entry name" value="Glycosyl_Hydrlase_38"/>
</dbReference>
<keyword evidence="6" id="KW-1185">Reference proteome</keyword>
<evidence type="ECO:0000313" key="6">
    <source>
        <dbReference type="Proteomes" id="UP001597277"/>
    </source>
</evidence>
<dbReference type="InterPro" id="IPR011682">
    <property type="entry name" value="Glyco_hydro_38_C"/>
</dbReference>
<organism evidence="5 6">
    <name type="scientific">Georgenia deserti</name>
    <dbReference type="NCBI Taxonomy" id="2093781"/>
    <lineage>
        <taxon>Bacteria</taxon>
        <taxon>Bacillati</taxon>
        <taxon>Actinomycetota</taxon>
        <taxon>Actinomycetes</taxon>
        <taxon>Micrococcales</taxon>
        <taxon>Bogoriellaceae</taxon>
        <taxon>Georgenia</taxon>
    </lineage>
</organism>